<dbReference type="GO" id="GO:0003700">
    <property type="term" value="F:DNA-binding transcription factor activity"/>
    <property type="evidence" value="ECO:0007669"/>
    <property type="project" value="TreeGrafter"/>
</dbReference>
<dbReference type="EMBL" id="FQXI01000009">
    <property type="protein sequence ID" value="SHH45125.1"/>
    <property type="molecule type" value="Genomic_DNA"/>
</dbReference>
<dbReference type="InterPro" id="IPR036390">
    <property type="entry name" value="WH_DNA-bd_sf"/>
</dbReference>
<dbReference type="PANTHER" id="PTHR24567">
    <property type="entry name" value="CRP FAMILY TRANSCRIPTIONAL REGULATORY PROTEIN"/>
    <property type="match status" value="1"/>
</dbReference>
<dbReference type="InterPro" id="IPR014710">
    <property type="entry name" value="RmlC-like_jellyroll"/>
</dbReference>
<keyword evidence="1" id="KW-0805">Transcription regulation</keyword>
<accession>A0A1M5T308</accession>
<dbReference type="AlphaFoldDB" id="A0A1M5T308"/>
<dbReference type="InterPro" id="IPR012318">
    <property type="entry name" value="HTH_CRP"/>
</dbReference>
<dbReference type="InterPro" id="IPR018490">
    <property type="entry name" value="cNMP-bd_dom_sf"/>
</dbReference>
<feature type="domain" description="HTH crp-type" evidence="5">
    <location>
        <begin position="148"/>
        <end position="214"/>
    </location>
</feature>
<evidence type="ECO:0000259" key="5">
    <source>
        <dbReference type="PROSITE" id="PS51063"/>
    </source>
</evidence>
<organism evidence="6 7">
    <name type="scientific">Anaerosphaera aminiphila DSM 21120</name>
    <dbReference type="NCBI Taxonomy" id="1120995"/>
    <lineage>
        <taxon>Bacteria</taxon>
        <taxon>Bacillati</taxon>
        <taxon>Bacillota</taxon>
        <taxon>Tissierellia</taxon>
        <taxon>Tissierellales</taxon>
        <taxon>Peptoniphilaceae</taxon>
        <taxon>Anaerosphaera</taxon>
    </lineage>
</organism>
<protein>
    <submittedName>
        <fullName evidence="6">cAMP-binding domain of CRP or a regulatory subunit of cAMP-dependent protein kinases</fullName>
    </submittedName>
</protein>
<dbReference type="PRINTS" id="PR00034">
    <property type="entry name" value="HTHCRP"/>
</dbReference>
<keyword evidence="3" id="KW-0804">Transcription</keyword>
<keyword evidence="2" id="KW-0238">DNA-binding</keyword>
<dbReference type="GO" id="GO:0016301">
    <property type="term" value="F:kinase activity"/>
    <property type="evidence" value="ECO:0007669"/>
    <property type="project" value="UniProtKB-KW"/>
</dbReference>
<gene>
    <name evidence="6" type="ORF">SAMN02745245_01366</name>
</gene>
<keyword evidence="6" id="KW-0808">Transferase</keyword>
<dbReference type="PROSITE" id="PS51063">
    <property type="entry name" value="HTH_CRP_2"/>
    <property type="match status" value="1"/>
</dbReference>
<dbReference type="SMART" id="SM00100">
    <property type="entry name" value="cNMP"/>
    <property type="match status" value="1"/>
</dbReference>
<dbReference type="InterPro" id="IPR050397">
    <property type="entry name" value="Env_Response_Regulators"/>
</dbReference>
<sequence>MSTVSELFQGLSKEEVEVFLGESLAKKSVVKKGEKIFSQGDKPKYLYILEEGAVVVESISQSGKRSIVNIFKESGTVFGEVYLYLGDGVYDYSCSANENSVVLSIPREKLSFNEMSDSVKVKIINNMLTILSKKALYLNKKLLIATSFSIREKLAKYFLEQAGESELVELSFTREELADYLGVTRPSISRELMNMNSEGLIEIRKNSIVIDRNKLHKFL</sequence>
<dbReference type="CDD" id="cd00038">
    <property type="entry name" value="CAP_ED"/>
    <property type="match status" value="1"/>
</dbReference>
<dbReference type="Pfam" id="PF13545">
    <property type="entry name" value="HTH_Crp_2"/>
    <property type="match status" value="1"/>
</dbReference>
<proteinExistence type="predicted"/>
<dbReference type="SUPFAM" id="SSF46785">
    <property type="entry name" value="Winged helix' DNA-binding domain"/>
    <property type="match status" value="1"/>
</dbReference>
<dbReference type="GO" id="GO:0003677">
    <property type="term" value="F:DNA binding"/>
    <property type="evidence" value="ECO:0007669"/>
    <property type="project" value="UniProtKB-KW"/>
</dbReference>
<evidence type="ECO:0000313" key="6">
    <source>
        <dbReference type="EMBL" id="SHH45125.1"/>
    </source>
</evidence>
<keyword evidence="6" id="KW-0418">Kinase</keyword>
<keyword evidence="7" id="KW-1185">Reference proteome</keyword>
<dbReference type="SMART" id="SM00419">
    <property type="entry name" value="HTH_CRP"/>
    <property type="match status" value="1"/>
</dbReference>
<dbReference type="RefSeq" id="WP_073184966.1">
    <property type="nucleotide sequence ID" value="NZ_FQXI01000009.1"/>
</dbReference>
<feature type="domain" description="Cyclic nucleotide-binding" evidence="4">
    <location>
        <begin position="7"/>
        <end position="110"/>
    </location>
</feature>
<dbReference type="STRING" id="1120995.SAMN02745245_01366"/>
<dbReference type="Gene3D" id="2.60.120.10">
    <property type="entry name" value="Jelly Rolls"/>
    <property type="match status" value="1"/>
</dbReference>
<dbReference type="GO" id="GO:0005829">
    <property type="term" value="C:cytosol"/>
    <property type="evidence" value="ECO:0007669"/>
    <property type="project" value="TreeGrafter"/>
</dbReference>
<evidence type="ECO:0000256" key="3">
    <source>
        <dbReference type="ARBA" id="ARBA00023163"/>
    </source>
</evidence>
<dbReference type="Proteomes" id="UP000184032">
    <property type="component" value="Unassembled WGS sequence"/>
</dbReference>
<evidence type="ECO:0000256" key="2">
    <source>
        <dbReference type="ARBA" id="ARBA00023125"/>
    </source>
</evidence>
<evidence type="ECO:0000313" key="7">
    <source>
        <dbReference type="Proteomes" id="UP000184032"/>
    </source>
</evidence>
<dbReference type="PROSITE" id="PS50042">
    <property type="entry name" value="CNMP_BINDING_3"/>
    <property type="match status" value="1"/>
</dbReference>
<name>A0A1M5T308_9FIRM</name>
<evidence type="ECO:0000259" key="4">
    <source>
        <dbReference type="PROSITE" id="PS50042"/>
    </source>
</evidence>
<dbReference type="SUPFAM" id="SSF51206">
    <property type="entry name" value="cAMP-binding domain-like"/>
    <property type="match status" value="1"/>
</dbReference>
<evidence type="ECO:0000256" key="1">
    <source>
        <dbReference type="ARBA" id="ARBA00023015"/>
    </source>
</evidence>
<reference evidence="6 7" key="1">
    <citation type="submission" date="2016-11" db="EMBL/GenBank/DDBJ databases">
        <authorList>
            <person name="Jaros S."/>
            <person name="Januszkiewicz K."/>
            <person name="Wedrychowicz H."/>
        </authorList>
    </citation>
    <scope>NUCLEOTIDE SEQUENCE [LARGE SCALE GENOMIC DNA]</scope>
    <source>
        <strain evidence="6 7">DSM 21120</strain>
    </source>
</reference>
<dbReference type="PANTHER" id="PTHR24567:SF58">
    <property type="entry name" value="CYCLIC AMP-BINDING REGULATORY PROTEIN"/>
    <property type="match status" value="1"/>
</dbReference>
<dbReference type="Pfam" id="PF00027">
    <property type="entry name" value="cNMP_binding"/>
    <property type="match status" value="1"/>
</dbReference>
<dbReference type="OrthoDB" id="3176638at2"/>
<dbReference type="InterPro" id="IPR000595">
    <property type="entry name" value="cNMP-bd_dom"/>
</dbReference>